<evidence type="ECO:0000313" key="4">
    <source>
        <dbReference type="EMBL" id="VFQ77238.1"/>
    </source>
</evidence>
<feature type="region of interest" description="Disordered" evidence="2">
    <location>
        <begin position="246"/>
        <end position="270"/>
    </location>
</feature>
<evidence type="ECO:0000256" key="2">
    <source>
        <dbReference type="SAM" id="MobiDB-lite"/>
    </source>
</evidence>
<feature type="compositionally biased region" description="Low complexity" evidence="2">
    <location>
        <begin position="139"/>
        <end position="150"/>
    </location>
</feature>
<evidence type="ECO:0000256" key="1">
    <source>
        <dbReference type="ARBA" id="ARBA00005711"/>
    </source>
</evidence>
<sequence length="377" mass="42001">MPELGFRHRRQARAGDFSPVSVIFEADSNFSPSSTSGSIHLSSFAYDTRDIEGSWCGGPHTDLAGDVYCKASGCPASDLNKNEHAKDNRIAETGDKGLGFDLASTSFSQALKECHDRRSRTEYGLIKSDRQRTNSADMKNSLSKAANSSSPQCGVMKKPSISNRRQLNAQFLPHNKERTLPSKWADAERWIFSPLLRDDAMRTSSLSISVQRCPDNVSLSSFTDLQDENDSNKVTDTAFSRIMSRDMTTPMSPEGSHQISPRRCSTSPNARSSILPIDEAQSCHSSKTDISNVLVNERVTLTRWRKKHRIRIPRTNLDIVDYWKNKALGMHSYGWEASATANTLSKVKSEEARISAWENLQKAKAEAAIQKFEENSS</sequence>
<keyword evidence="5" id="KW-1185">Reference proteome</keyword>
<dbReference type="PANTHER" id="PTHR31471:SF13">
    <property type="entry name" value="REMORIN FAMILY PROTEIN"/>
    <property type="match status" value="1"/>
</dbReference>
<protein>
    <recommendedName>
        <fullName evidence="3">Remorin C-terminal domain-containing protein</fullName>
    </recommendedName>
</protein>
<dbReference type="Pfam" id="PF03763">
    <property type="entry name" value="Remorin_C"/>
    <property type="match status" value="1"/>
</dbReference>
<evidence type="ECO:0000259" key="3">
    <source>
        <dbReference type="Pfam" id="PF03763"/>
    </source>
</evidence>
<dbReference type="EMBL" id="OOIL02001646">
    <property type="protein sequence ID" value="VFQ77238.1"/>
    <property type="molecule type" value="Genomic_DNA"/>
</dbReference>
<name>A0A484LML4_9ASTE</name>
<feature type="region of interest" description="Disordered" evidence="2">
    <location>
        <begin position="130"/>
        <end position="154"/>
    </location>
</feature>
<reference evidence="4 5" key="1">
    <citation type="submission" date="2018-04" db="EMBL/GenBank/DDBJ databases">
        <authorList>
            <person name="Vogel A."/>
        </authorList>
    </citation>
    <scope>NUCLEOTIDE SEQUENCE [LARGE SCALE GENOMIC DNA]</scope>
</reference>
<evidence type="ECO:0000313" key="5">
    <source>
        <dbReference type="Proteomes" id="UP000595140"/>
    </source>
</evidence>
<accession>A0A484LML4</accession>
<organism evidence="4 5">
    <name type="scientific">Cuscuta campestris</name>
    <dbReference type="NCBI Taxonomy" id="132261"/>
    <lineage>
        <taxon>Eukaryota</taxon>
        <taxon>Viridiplantae</taxon>
        <taxon>Streptophyta</taxon>
        <taxon>Embryophyta</taxon>
        <taxon>Tracheophyta</taxon>
        <taxon>Spermatophyta</taxon>
        <taxon>Magnoliopsida</taxon>
        <taxon>eudicotyledons</taxon>
        <taxon>Gunneridae</taxon>
        <taxon>Pentapetalae</taxon>
        <taxon>asterids</taxon>
        <taxon>lamiids</taxon>
        <taxon>Solanales</taxon>
        <taxon>Convolvulaceae</taxon>
        <taxon>Cuscuteae</taxon>
        <taxon>Cuscuta</taxon>
        <taxon>Cuscuta subgen. Grammica</taxon>
        <taxon>Cuscuta sect. Cleistogrammica</taxon>
    </lineage>
</organism>
<feature type="domain" description="Remorin C-terminal" evidence="3">
    <location>
        <begin position="334"/>
        <end position="375"/>
    </location>
</feature>
<gene>
    <name evidence="4" type="ORF">CCAM_LOCUS19014</name>
</gene>
<dbReference type="InterPro" id="IPR005516">
    <property type="entry name" value="Remorin_C"/>
</dbReference>
<dbReference type="PANTHER" id="PTHR31471">
    <property type="entry name" value="OS02G0116800 PROTEIN"/>
    <property type="match status" value="1"/>
</dbReference>
<comment type="similarity">
    <text evidence="1">Belongs to the remorin family.</text>
</comment>
<proteinExistence type="inferred from homology"/>
<dbReference type="OrthoDB" id="1291867at2759"/>
<dbReference type="Proteomes" id="UP000595140">
    <property type="component" value="Unassembled WGS sequence"/>
</dbReference>
<dbReference type="AlphaFoldDB" id="A0A484LML4"/>